<dbReference type="Proteomes" id="UP000029273">
    <property type="component" value="Unassembled WGS sequence"/>
</dbReference>
<dbReference type="Pfam" id="PF01612">
    <property type="entry name" value="DNA_pol_A_exo1"/>
    <property type="match status" value="1"/>
</dbReference>
<keyword evidence="9" id="KW-1185">Reference proteome</keyword>
<evidence type="ECO:0000313" key="8">
    <source>
        <dbReference type="EMBL" id="OBS08037.1"/>
    </source>
</evidence>
<dbReference type="InterPro" id="IPR010997">
    <property type="entry name" value="HRDC-like_sf"/>
</dbReference>
<dbReference type="GO" id="GO:0033890">
    <property type="term" value="F:ribonuclease D activity"/>
    <property type="evidence" value="ECO:0007669"/>
    <property type="project" value="UniProtKB-UniRule"/>
</dbReference>
<dbReference type="EC" id="3.1.13.5" evidence="6"/>
<keyword evidence="4 6" id="KW-0378">Hydrolase</keyword>
<comment type="caution">
    <text evidence="8">The sequence shown here is derived from an EMBL/GenBank/DDBJ whole genome shotgun (WGS) entry which is preliminary data.</text>
</comment>
<dbReference type="SUPFAM" id="SSF53098">
    <property type="entry name" value="Ribonuclease H-like"/>
    <property type="match status" value="1"/>
</dbReference>
<dbReference type="GO" id="GO:0042780">
    <property type="term" value="P:tRNA 3'-end processing"/>
    <property type="evidence" value="ECO:0007669"/>
    <property type="project" value="UniProtKB-UniRule"/>
</dbReference>
<evidence type="ECO:0000256" key="1">
    <source>
        <dbReference type="ARBA" id="ARBA00022490"/>
    </source>
</evidence>
<dbReference type="SUPFAM" id="SSF47819">
    <property type="entry name" value="HRDC-like"/>
    <property type="match status" value="2"/>
</dbReference>
<dbReference type="GO" id="GO:0005737">
    <property type="term" value="C:cytoplasm"/>
    <property type="evidence" value="ECO:0007669"/>
    <property type="project" value="UniProtKB-SubCell"/>
</dbReference>
<evidence type="ECO:0000259" key="7">
    <source>
        <dbReference type="PROSITE" id="PS50967"/>
    </source>
</evidence>
<feature type="domain" description="HRDC" evidence="7">
    <location>
        <begin position="221"/>
        <end position="301"/>
    </location>
</feature>
<evidence type="ECO:0000256" key="5">
    <source>
        <dbReference type="ARBA" id="ARBA00022839"/>
    </source>
</evidence>
<dbReference type="CDD" id="cd06142">
    <property type="entry name" value="RNaseD_exo"/>
    <property type="match status" value="1"/>
</dbReference>
<name>A0A1A6C0F0_9GAMM</name>
<dbReference type="SMART" id="SM00341">
    <property type="entry name" value="HRDC"/>
    <property type="match status" value="1"/>
</dbReference>
<proteinExistence type="inferred from homology"/>
<dbReference type="InterPro" id="IPR036397">
    <property type="entry name" value="RNaseH_sf"/>
</dbReference>
<organism evidence="8 9">
    <name type="scientific">Acidihalobacter prosperus</name>
    <dbReference type="NCBI Taxonomy" id="160660"/>
    <lineage>
        <taxon>Bacteria</taxon>
        <taxon>Pseudomonadati</taxon>
        <taxon>Pseudomonadota</taxon>
        <taxon>Gammaproteobacteria</taxon>
        <taxon>Chromatiales</taxon>
        <taxon>Ectothiorhodospiraceae</taxon>
        <taxon>Acidihalobacter</taxon>
    </lineage>
</organism>
<evidence type="ECO:0000256" key="6">
    <source>
        <dbReference type="HAMAP-Rule" id="MF_01899"/>
    </source>
</evidence>
<dbReference type="InterPro" id="IPR002121">
    <property type="entry name" value="HRDC_dom"/>
</dbReference>
<evidence type="ECO:0000256" key="2">
    <source>
        <dbReference type="ARBA" id="ARBA00022694"/>
    </source>
</evidence>
<dbReference type="Gene3D" id="1.10.150.80">
    <property type="entry name" value="HRDC domain"/>
    <property type="match status" value="1"/>
</dbReference>
<keyword evidence="2 6" id="KW-0819">tRNA processing</keyword>
<keyword evidence="5 6" id="KW-0269">Exonuclease</keyword>
<comment type="similarity">
    <text evidence="6">Belongs to the RNase D family.</text>
</comment>
<dbReference type="OrthoDB" id="9800549at2"/>
<dbReference type="PANTHER" id="PTHR47649:SF1">
    <property type="entry name" value="RIBONUCLEASE D"/>
    <property type="match status" value="1"/>
</dbReference>
<protein>
    <recommendedName>
        <fullName evidence="6">Ribonuclease D</fullName>
        <shortName evidence="6">RNase D</shortName>
        <ecNumber evidence="6">3.1.13.5</ecNumber>
    </recommendedName>
</protein>
<evidence type="ECO:0000256" key="4">
    <source>
        <dbReference type="ARBA" id="ARBA00022801"/>
    </source>
</evidence>
<comment type="function">
    <text evidence="6">Exonuclease involved in the 3' processing of various precursor tRNAs. Initiates hydrolysis at the 3'-terminus of an RNA molecule and releases 5'-mononucleotides.</text>
</comment>
<dbReference type="Gene3D" id="3.30.420.10">
    <property type="entry name" value="Ribonuclease H-like superfamily/Ribonuclease H"/>
    <property type="match status" value="1"/>
</dbReference>
<dbReference type="InterPro" id="IPR044876">
    <property type="entry name" value="HRDC_dom_sf"/>
</dbReference>
<keyword evidence="1 6" id="KW-0963">Cytoplasm</keyword>
<dbReference type="SMART" id="SM00474">
    <property type="entry name" value="35EXOc"/>
    <property type="match status" value="1"/>
</dbReference>
<dbReference type="GO" id="GO:0003676">
    <property type="term" value="F:nucleic acid binding"/>
    <property type="evidence" value="ECO:0007669"/>
    <property type="project" value="InterPro"/>
</dbReference>
<evidence type="ECO:0000313" key="9">
    <source>
        <dbReference type="Proteomes" id="UP000029273"/>
    </source>
</evidence>
<gene>
    <name evidence="6" type="primary">rnd</name>
    <name evidence="8" type="ORF">Thpro_022287</name>
</gene>
<dbReference type="EMBL" id="JQSG02000006">
    <property type="protein sequence ID" value="OBS08037.1"/>
    <property type="molecule type" value="Genomic_DNA"/>
</dbReference>
<dbReference type="GO" id="GO:0000166">
    <property type="term" value="F:nucleotide binding"/>
    <property type="evidence" value="ECO:0007669"/>
    <property type="project" value="InterPro"/>
</dbReference>
<dbReference type="InterPro" id="IPR006292">
    <property type="entry name" value="RNase_D"/>
</dbReference>
<accession>A0A1A6C0F0</accession>
<dbReference type="InterPro" id="IPR002562">
    <property type="entry name" value="3'-5'_exonuclease_dom"/>
</dbReference>
<comment type="subcellular location">
    <subcellularLocation>
        <location evidence="6">Cytoplasm</location>
    </subcellularLocation>
</comment>
<dbReference type="RefSeq" id="WP_052064540.1">
    <property type="nucleotide sequence ID" value="NZ_JQSG02000006.1"/>
</dbReference>
<dbReference type="PANTHER" id="PTHR47649">
    <property type="entry name" value="RIBONUCLEASE D"/>
    <property type="match status" value="1"/>
</dbReference>
<keyword evidence="3 6" id="KW-0540">Nuclease</keyword>
<dbReference type="PROSITE" id="PS50967">
    <property type="entry name" value="HRDC"/>
    <property type="match status" value="1"/>
</dbReference>
<dbReference type="InterPro" id="IPR051086">
    <property type="entry name" value="RNase_D-like"/>
</dbReference>
<dbReference type="HAMAP" id="MF_01899">
    <property type="entry name" value="RNase_D"/>
    <property type="match status" value="1"/>
</dbReference>
<comment type="cofactor">
    <cofactor evidence="6">
        <name>a divalent metal cation</name>
        <dbReference type="ChEBI" id="CHEBI:60240"/>
    </cofactor>
</comment>
<dbReference type="Pfam" id="PF00570">
    <property type="entry name" value="HRDC"/>
    <property type="match status" value="1"/>
</dbReference>
<dbReference type="InterPro" id="IPR012337">
    <property type="entry name" value="RNaseH-like_sf"/>
</dbReference>
<comment type="catalytic activity">
    <reaction evidence="6">
        <text>Exonucleolytic cleavage that removes extra residues from the 3'-terminus of tRNA to produce 5'-mononucleotides.</text>
        <dbReference type="EC" id="3.1.13.5"/>
    </reaction>
</comment>
<reference evidence="8 9" key="1">
    <citation type="journal article" date="2014" name="Genome Announc.">
        <title>Draft Genome Sequence of the Iron-Oxidizing, Acidophilic, and Halotolerant 'Thiobacillus prosperus' Type Strain DSM 5130.</title>
        <authorList>
            <person name="Ossandon F.J."/>
            <person name="Cardenas J.P."/>
            <person name="Corbett M."/>
            <person name="Quatrini R."/>
            <person name="Holmes D.S."/>
            <person name="Watkin E."/>
        </authorList>
    </citation>
    <scope>NUCLEOTIDE SEQUENCE [LARGE SCALE GENOMIC DNA]</scope>
    <source>
        <strain evidence="8 9">DSM 5130</strain>
    </source>
</reference>
<dbReference type="GO" id="GO:0008408">
    <property type="term" value="F:3'-5' exonuclease activity"/>
    <property type="evidence" value="ECO:0007669"/>
    <property type="project" value="InterPro"/>
</dbReference>
<dbReference type="NCBIfam" id="TIGR01388">
    <property type="entry name" value="rnd"/>
    <property type="match status" value="1"/>
</dbReference>
<evidence type="ECO:0000256" key="3">
    <source>
        <dbReference type="ARBA" id="ARBA00022722"/>
    </source>
</evidence>
<dbReference type="AlphaFoldDB" id="A0A1A6C0F0"/>
<sequence>MDSAVAQRVPNEQDLYVDTPDALATLAERLNDTPWLAVDTEFLREKTYRARLCLIQIAAPGIVACIDPLALPDLDPLRPLFRAPGVVKVLHAARQDLEILYQLWDEIPAPVFDTQIAAALLGHGEQIGYGRLVAETLDVTLEKGHARTDWSQRPLDPAQIHYAADDVRYLGELYAMQHSALVARGRLSWLDDDFRRLGEPATYVTDPEDAWRRLKGVNHLQGVQLSIARALAAWRERQAMDSDRPRRWILADEPLLDIARRAPASRPALQQIRGLPETVVARHGEALLEIVALAVARPESEWPALDERLVLTPEQEALSDLLMAALRLEAGRQDIAPALLATRRELERLAGGDHDLPVMQGWRAHVVGHTLRAVIEGRLIVRISQGQASLVPA</sequence>